<organism evidence="2 3">
    <name type="scientific">Tichowtungia aerotolerans</name>
    <dbReference type="NCBI Taxonomy" id="2697043"/>
    <lineage>
        <taxon>Bacteria</taxon>
        <taxon>Pseudomonadati</taxon>
        <taxon>Kiritimatiellota</taxon>
        <taxon>Tichowtungiia</taxon>
        <taxon>Tichowtungiales</taxon>
        <taxon>Tichowtungiaceae</taxon>
        <taxon>Tichowtungia</taxon>
    </lineage>
</organism>
<protein>
    <submittedName>
        <fullName evidence="2">Uncharacterized protein</fullName>
    </submittedName>
</protein>
<keyword evidence="1" id="KW-0812">Transmembrane</keyword>
<reference evidence="2 3" key="1">
    <citation type="submission" date="2020-01" db="EMBL/GenBank/DDBJ databases">
        <title>Ponticoccus aerotolerans gen. nov., sp. nov., an anaerobic bacterium and proposal of Ponticoccusceae fam. nov., Ponticoccusles ord. nov. and Ponticoccuse classis nov. in the phylum Kiritimatiellaeota.</title>
        <authorList>
            <person name="Zhou L.Y."/>
            <person name="Du Z.J."/>
        </authorList>
    </citation>
    <scope>NUCLEOTIDE SEQUENCE [LARGE SCALE GENOMIC DNA]</scope>
    <source>
        <strain evidence="2 3">S-5007</strain>
    </source>
</reference>
<keyword evidence="1" id="KW-0472">Membrane</keyword>
<accession>A0A6P1M6Y3</accession>
<sequence>MSETIKTIGIAIVAIIGALGTAGLIIKVNRFKNSSDNSKVIQKGNAVGGDQAGRDIHK</sequence>
<keyword evidence="3" id="KW-1185">Reference proteome</keyword>
<proteinExistence type="predicted"/>
<dbReference type="KEGG" id="taer:GT409_04685"/>
<dbReference type="AlphaFoldDB" id="A0A6P1M6Y3"/>
<evidence type="ECO:0000313" key="3">
    <source>
        <dbReference type="Proteomes" id="UP000464954"/>
    </source>
</evidence>
<name>A0A6P1M6Y3_9BACT</name>
<dbReference type="RefSeq" id="WP_160627412.1">
    <property type="nucleotide sequence ID" value="NZ_CP047593.1"/>
</dbReference>
<gene>
    <name evidence="2" type="ORF">GT409_04685</name>
</gene>
<dbReference type="EMBL" id="CP047593">
    <property type="protein sequence ID" value="QHI68773.1"/>
    <property type="molecule type" value="Genomic_DNA"/>
</dbReference>
<dbReference type="Proteomes" id="UP000464954">
    <property type="component" value="Chromosome"/>
</dbReference>
<feature type="transmembrane region" description="Helical" evidence="1">
    <location>
        <begin position="6"/>
        <end position="26"/>
    </location>
</feature>
<keyword evidence="1" id="KW-1133">Transmembrane helix</keyword>
<evidence type="ECO:0000313" key="2">
    <source>
        <dbReference type="EMBL" id="QHI68773.1"/>
    </source>
</evidence>
<evidence type="ECO:0000256" key="1">
    <source>
        <dbReference type="SAM" id="Phobius"/>
    </source>
</evidence>